<dbReference type="EC" id="4.1.1.48" evidence="3"/>
<evidence type="ECO:0000256" key="7">
    <source>
        <dbReference type="ARBA" id="ARBA00023141"/>
    </source>
</evidence>
<dbReference type="InterPro" id="IPR011060">
    <property type="entry name" value="RibuloseP-bd_barrel"/>
</dbReference>
<evidence type="ECO:0000256" key="3">
    <source>
        <dbReference type="ARBA" id="ARBA00012362"/>
    </source>
</evidence>
<keyword evidence="5" id="KW-0210">Decarboxylase</keyword>
<dbReference type="EMBL" id="CDOE01000065">
    <property type="protein sequence ID" value="CEN36842.1"/>
    <property type="molecule type" value="Genomic_DNA"/>
</dbReference>
<comment type="pathway">
    <text evidence="2">Amino-acid biosynthesis; L-tryptophan biosynthesis; L-tryptophan from chorismate: step 4/5.</text>
</comment>
<dbReference type="AlphaFoldDB" id="A0A0B7HG36"/>
<dbReference type="Proteomes" id="UP000044026">
    <property type="component" value="Unassembled WGS sequence"/>
</dbReference>
<protein>
    <recommendedName>
        <fullName evidence="3">indole-3-glycerol-phosphate synthase</fullName>
        <ecNumber evidence="3">4.1.1.48</ecNumber>
    </recommendedName>
</protein>
<evidence type="ECO:0000259" key="9">
    <source>
        <dbReference type="Pfam" id="PF00218"/>
    </source>
</evidence>
<dbReference type="PANTHER" id="PTHR22854:SF2">
    <property type="entry name" value="INDOLE-3-GLYCEROL-PHOSPHATE SYNTHASE"/>
    <property type="match status" value="1"/>
</dbReference>
<reference evidence="10 11" key="1">
    <citation type="submission" date="2015-01" db="EMBL/GenBank/DDBJ databases">
        <authorList>
            <person name="Xiang T."/>
            <person name="Song Y."/>
            <person name="Huang L."/>
            <person name="Wang B."/>
            <person name="Wu P."/>
        </authorList>
    </citation>
    <scope>NUCLEOTIDE SEQUENCE [LARGE SCALE GENOMIC DNA]</scope>
    <source>
        <strain evidence="10 11">Cc12</strain>
    </source>
</reference>
<feature type="domain" description="Indole-3-glycerol phosphate synthase" evidence="9">
    <location>
        <begin position="4"/>
        <end position="239"/>
    </location>
</feature>
<comment type="catalytic activity">
    <reaction evidence="1">
        <text>1-(2-carboxyphenylamino)-1-deoxy-D-ribulose 5-phosphate + H(+) = (1S,2R)-1-C-(indol-3-yl)glycerol 3-phosphate + CO2 + H2O</text>
        <dbReference type="Rhea" id="RHEA:23476"/>
        <dbReference type="ChEBI" id="CHEBI:15377"/>
        <dbReference type="ChEBI" id="CHEBI:15378"/>
        <dbReference type="ChEBI" id="CHEBI:16526"/>
        <dbReference type="ChEBI" id="CHEBI:58613"/>
        <dbReference type="ChEBI" id="CHEBI:58866"/>
        <dbReference type="EC" id="4.1.1.48"/>
    </reaction>
</comment>
<dbReference type="GO" id="GO:0000162">
    <property type="term" value="P:L-tryptophan biosynthetic process"/>
    <property type="evidence" value="ECO:0007669"/>
    <property type="project" value="UniProtKB-UniPathway"/>
</dbReference>
<evidence type="ECO:0000256" key="8">
    <source>
        <dbReference type="ARBA" id="ARBA00023239"/>
    </source>
</evidence>
<evidence type="ECO:0000256" key="2">
    <source>
        <dbReference type="ARBA" id="ARBA00004696"/>
    </source>
</evidence>
<sequence length="262" mass="29744">MTLLDRLLVHKFEEVALKKSLIPMSAFEQNPIFQTSNRYFTTFLNNNSHGIVGGFYRRSPWQTEINLHLNVFEVAQAYEKGGFAGISICTDTKYFGGSLDDMLLVKASCQLPLLCNDFIVDVYQIYESKAHAADAVMLMASILKLDQIQYLTQEAHRIGLEVFLQINDMQDIEKCLLCPFDVLVVSSRCFSTSEVDFKKYNYFYDKLSEVPLKIAEGGIFNTKQILDLKQIGYSGCVVDFPFLQSDAVFYSVNTFISNLSSN</sequence>
<dbReference type="GeneID" id="69581418"/>
<dbReference type="PANTHER" id="PTHR22854">
    <property type="entry name" value="TRYPTOPHAN BIOSYNTHESIS PROTEIN"/>
    <property type="match status" value="1"/>
</dbReference>
<dbReference type="Gene3D" id="3.20.20.70">
    <property type="entry name" value="Aldolase class I"/>
    <property type="match status" value="1"/>
</dbReference>
<proteinExistence type="predicted"/>
<dbReference type="Pfam" id="PF00218">
    <property type="entry name" value="IGPS"/>
    <property type="match status" value="1"/>
</dbReference>
<gene>
    <name evidence="10" type="ORF">CCAN12_680002</name>
</gene>
<dbReference type="RefSeq" id="WP_042000396.1">
    <property type="nucleotide sequence ID" value="NZ_CP022382.1"/>
</dbReference>
<dbReference type="InterPro" id="IPR013798">
    <property type="entry name" value="Indole-3-glycerol_P_synth_dom"/>
</dbReference>
<dbReference type="InterPro" id="IPR013785">
    <property type="entry name" value="Aldolase_TIM"/>
</dbReference>
<name>A0A0B7HG36_9FLAO</name>
<evidence type="ECO:0000313" key="10">
    <source>
        <dbReference type="EMBL" id="CEN36842.1"/>
    </source>
</evidence>
<keyword evidence="7" id="KW-0057">Aromatic amino acid biosynthesis</keyword>
<evidence type="ECO:0000313" key="11">
    <source>
        <dbReference type="Proteomes" id="UP000044026"/>
    </source>
</evidence>
<dbReference type="GO" id="GO:0004640">
    <property type="term" value="F:phosphoribosylanthranilate isomerase activity"/>
    <property type="evidence" value="ECO:0007669"/>
    <property type="project" value="TreeGrafter"/>
</dbReference>
<dbReference type="GO" id="GO:0004425">
    <property type="term" value="F:indole-3-glycerol-phosphate synthase activity"/>
    <property type="evidence" value="ECO:0007669"/>
    <property type="project" value="UniProtKB-EC"/>
</dbReference>
<evidence type="ECO:0000256" key="5">
    <source>
        <dbReference type="ARBA" id="ARBA00022793"/>
    </source>
</evidence>
<evidence type="ECO:0000256" key="6">
    <source>
        <dbReference type="ARBA" id="ARBA00022822"/>
    </source>
</evidence>
<evidence type="ECO:0000256" key="1">
    <source>
        <dbReference type="ARBA" id="ARBA00001633"/>
    </source>
</evidence>
<dbReference type="UniPathway" id="UPA00035">
    <property type="reaction ID" value="UER00043"/>
</dbReference>
<accession>A0A0B7HG36</accession>
<keyword evidence="8 10" id="KW-0456">Lyase</keyword>
<keyword evidence="4" id="KW-0028">Amino-acid biosynthesis</keyword>
<dbReference type="SUPFAM" id="SSF51366">
    <property type="entry name" value="Ribulose-phoshate binding barrel"/>
    <property type="match status" value="1"/>
</dbReference>
<keyword evidence="6" id="KW-0822">Tryptophan biosynthesis</keyword>
<dbReference type="InterPro" id="IPR045186">
    <property type="entry name" value="Indole-3-glycerol_P_synth"/>
</dbReference>
<evidence type="ECO:0000256" key="4">
    <source>
        <dbReference type="ARBA" id="ARBA00022605"/>
    </source>
</evidence>
<organism evidence="10 11">
    <name type="scientific">Capnocytophaga canimorsus</name>
    <dbReference type="NCBI Taxonomy" id="28188"/>
    <lineage>
        <taxon>Bacteria</taxon>
        <taxon>Pseudomonadati</taxon>
        <taxon>Bacteroidota</taxon>
        <taxon>Flavobacteriia</taxon>
        <taxon>Flavobacteriales</taxon>
        <taxon>Flavobacteriaceae</taxon>
        <taxon>Capnocytophaga</taxon>
    </lineage>
</organism>